<comment type="caution">
    <text evidence="2">The sequence shown here is derived from an EMBL/GenBank/DDBJ whole genome shotgun (WGS) entry which is preliminary data.</text>
</comment>
<evidence type="ECO:0000256" key="1">
    <source>
        <dbReference type="SAM" id="MobiDB-lite"/>
    </source>
</evidence>
<accession>A0ABP7PZ20</accession>
<gene>
    <name evidence="2" type="ORF">GCM10022246_25890</name>
</gene>
<name>A0ABP7PZ20_9SPHI</name>
<reference evidence="3" key="1">
    <citation type="journal article" date="2019" name="Int. J. Syst. Evol. Microbiol.">
        <title>The Global Catalogue of Microorganisms (GCM) 10K type strain sequencing project: providing services to taxonomists for standard genome sequencing and annotation.</title>
        <authorList>
            <consortium name="The Broad Institute Genomics Platform"/>
            <consortium name="The Broad Institute Genome Sequencing Center for Infectious Disease"/>
            <person name="Wu L."/>
            <person name="Ma J."/>
        </authorList>
    </citation>
    <scope>NUCLEOTIDE SEQUENCE [LARGE SCALE GENOMIC DNA]</scope>
    <source>
        <strain evidence="3">JCM 17338</strain>
    </source>
</reference>
<dbReference type="EMBL" id="BAABAK010000015">
    <property type="protein sequence ID" value="GAA3972401.1"/>
    <property type="molecule type" value="Genomic_DNA"/>
</dbReference>
<organism evidence="2 3">
    <name type="scientific">Pedobacter ginsengiterrae</name>
    <dbReference type="NCBI Taxonomy" id="871696"/>
    <lineage>
        <taxon>Bacteria</taxon>
        <taxon>Pseudomonadati</taxon>
        <taxon>Bacteroidota</taxon>
        <taxon>Sphingobacteriia</taxon>
        <taxon>Sphingobacteriales</taxon>
        <taxon>Sphingobacteriaceae</taxon>
        <taxon>Pedobacter</taxon>
    </lineage>
</organism>
<feature type="region of interest" description="Disordered" evidence="1">
    <location>
        <begin position="146"/>
        <end position="172"/>
    </location>
</feature>
<dbReference type="Proteomes" id="UP001501081">
    <property type="component" value="Unassembled WGS sequence"/>
</dbReference>
<keyword evidence="3" id="KW-1185">Reference proteome</keyword>
<dbReference type="RefSeq" id="WP_344767685.1">
    <property type="nucleotide sequence ID" value="NZ_BAABAK010000015.1"/>
</dbReference>
<protein>
    <submittedName>
        <fullName evidence="2">Uncharacterized protein</fullName>
    </submittedName>
</protein>
<proteinExistence type="predicted"/>
<evidence type="ECO:0000313" key="3">
    <source>
        <dbReference type="Proteomes" id="UP001501081"/>
    </source>
</evidence>
<evidence type="ECO:0000313" key="2">
    <source>
        <dbReference type="EMBL" id="GAA3972401.1"/>
    </source>
</evidence>
<sequence>MDNHNRISALQAYKLLCGQSFQKDIFVQDLDDLDGNKSKRIPVWHKLDLKVTDKDGEHPMKFFFPEYGFDLAHTLDRYPILDMQDTEKRESVIKALRFGNLISLKMEVEGKTIPVYLSADPEFKCLNVYNEHMHPLRNEQLFTGTDRNQNVAPGFSQPVDEPGQQASFKIKR</sequence>